<dbReference type="AlphaFoldDB" id="A0A833J225"/>
<organism evidence="2 3">
    <name type="scientific">Methylorubrum populi</name>
    <dbReference type="NCBI Taxonomy" id="223967"/>
    <lineage>
        <taxon>Bacteria</taxon>
        <taxon>Pseudomonadati</taxon>
        <taxon>Pseudomonadota</taxon>
        <taxon>Alphaproteobacteria</taxon>
        <taxon>Hyphomicrobiales</taxon>
        <taxon>Methylobacteriaceae</taxon>
        <taxon>Methylorubrum</taxon>
    </lineage>
</organism>
<evidence type="ECO:0000259" key="1">
    <source>
        <dbReference type="Pfam" id="PF13480"/>
    </source>
</evidence>
<sequence>MLTVSEAATRESVTAEVVPFEQAAPHADAWRDLAGRALEPNVFYGPEMTLAGLRHLPEGRGGRVVMAWRGAGATRRLVGILPVVGVGRRHGVPLPVRQAAGFYGTVSTPLIDGEEAEETLAAMLAALGRAGICGLLLPYLYTDGPVAAALNRLAGEIGLEQRRLSGFERAFLRSPLDGATYLRDALETRRRKEAERQRRRLAETGALAFRVARGPEAAAALEAFLALEAAGWKGREGTDLRSAPGAALFVREATAALARADAIRVALLTLDERVIAAGLVAVAGDRAFYMKTCYDESLGRFSPGLLLTLDLTAHLLDDPAIEGADSIAIADHPMIDRVWTARVAVSTLLLQTTRDRALSFRLLRGAEDLRELLRVRSRPLRDRFEAWQAARKVKAK</sequence>
<reference evidence="2 3" key="1">
    <citation type="submission" date="2019-10" db="EMBL/GenBank/DDBJ databases">
        <title>Draft Genome Sequence of the Caffeine Degrading Methylotroph Methylorubrum populi PINKEL.</title>
        <authorList>
            <person name="Dawson S.C."/>
            <person name="Zhang X."/>
            <person name="Wright M.E."/>
            <person name="Sharma G."/>
            <person name="Langner J.T."/>
            <person name="Ditty J.L."/>
            <person name="Subuyuj G.A."/>
        </authorList>
    </citation>
    <scope>NUCLEOTIDE SEQUENCE [LARGE SCALE GENOMIC DNA]</scope>
    <source>
        <strain evidence="2 3">Pinkel</strain>
    </source>
</reference>
<evidence type="ECO:0000313" key="2">
    <source>
        <dbReference type="EMBL" id="KAB7782764.1"/>
    </source>
</evidence>
<evidence type="ECO:0000313" key="3">
    <source>
        <dbReference type="Proteomes" id="UP000469949"/>
    </source>
</evidence>
<protein>
    <recommendedName>
        <fullName evidence="1">BioF2-like acetyltransferase domain-containing protein</fullName>
    </recommendedName>
</protein>
<dbReference type="Pfam" id="PF13480">
    <property type="entry name" value="Acetyltransf_6"/>
    <property type="match status" value="1"/>
</dbReference>
<dbReference type="InterPro" id="IPR016181">
    <property type="entry name" value="Acyl_CoA_acyltransferase"/>
</dbReference>
<feature type="domain" description="BioF2-like acetyltransferase" evidence="1">
    <location>
        <begin position="189"/>
        <end position="318"/>
    </location>
</feature>
<proteinExistence type="predicted"/>
<dbReference type="InterPro" id="IPR038740">
    <property type="entry name" value="BioF2-like_GNAT_dom"/>
</dbReference>
<gene>
    <name evidence="2" type="ORF">F8B43_5519</name>
</gene>
<dbReference type="Proteomes" id="UP000469949">
    <property type="component" value="Unassembled WGS sequence"/>
</dbReference>
<dbReference type="EMBL" id="WEKV01000020">
    <property type="protein sequence ID" value="KAB7782764.1"/>
    <property type="molecule type" value="Genomic_DNA"/>
</dbReference>
<dbReference type="RefSeq" id="WP_152279072.1">
    <property type="nucleotide sequence ID" value="NZ_WEKV01000020.1"/>
</dbReference>
<name>A0A833J225_9HYPH</name>
<dbReference type="SUPFAM" id="SSF55729">
    <property type="entry name" value="Acyl-CoA N-acyltransferases (Nat)"/>
    <property type="match status" value="1"/>
</dbReference>
<comment type="caution">
    <text evidence="2">The sequence shown here is derived from an EMBL/GenBank/DDBJ whole genome shotgun (WGS) entry which is preliminary data.</text>
</comment>
<accession>A0A833J225</accession>